<name>A0A0Q9XNG8_9BACI</name>
<gene>
    <name evidence="1" type="ORF">ACA29_21265</name>
</gene>
<reference evidence="1 2" key="1">
    <citation type="submission" date="2015-06" db="EMBL/GenBank/DDBJ databases">
        <title>Genome sequencing project of Bacillus galactosidilyticus PL133.</title>
        <authorList>
            <person name="Gaiero J."/>
            <person name="Nicol R."/>
            <person name="Habash M."/>
        </authorList>
    </citation>
    <scope>NUCLEOTIDE SEQUENCE [LARGE SCALE GENOMIC DNA]</scope>
    <source>
        <strain evidence="1 2">PL133</strain>
    </source>
</reference>
<organism evidence="1 2">
    <name type="scientific">Lederbergia galactosidilytica</name>
    <dbReference type="NCBI Taxonomy" id="217031"/>
    <lineage>
        <taxon>Bacteria</taxon>
        <taxon>Bacillati</taxon>
        <taxon>Bacillota</taxon>
        <taxon>Bacilli</taxon>
        <taxon>Bacillales</taxon>
        <taxon>Bacillaceae</taxon>
        <taxon>Lederbergia</taxon>
    </lineage>
</organism>
<dbReference type="AlphaFoldDB" id="A0A0Q9XNG8"/>
<dbReference type="Proteomes" id="UP000053881">
    <property type="component" value="Unassembled WGS sequence"/>
</dbReference>
<protein>
    <submittedName>
        <fullName evidence="1">Uncharacterized protein</fullName>
    </submittedName>
</protein>
<proteinExistence type="predicted"/>
<comment type="caution">
    <text evidence="1">The sequence shown here is derived from an EMBL/GenBank/DDBJ whole genome shotgun (WGS) entry which is preliminary data.</text>
</comment>
<sequence length="77" mass="9071">MEKTLAPSLNPKSYVKYSPRRYDSYAPNRIYRQIIRYIDYTEINAQNLKIGTVTKLMDEERIIRLDGKQGLKSRMTG</sequence>
<evidence type="ECO:0000313" key="2">
    <source>
        <dbReference type="Proteomes" id="UP000053881"/>
    </source>
</evidence>
<accession>A0A0Q9XNG8</accession>
<dbReference type="EMBL" id="LGPB01000137">
    <property type="protein sequence ID" value="KRG09733.1"/>
    <property type="molecule type" value="Genomic_DNA"/>
</dbReference>
<evidence type="ECO:0000313" key="1">
    <source>
        <dbReference type="EMBL" id="KRG09733.1"/>
    </source>
</evidence>